<organism evidence="9 10">
    <name type="scientific">Lacrimispora xylanisolvens</name>
    <dbReference type="NCBI Taxonomy" id="384636"/>
    <lineage>
        <taxon>Bacteria</taxon>
        <taxon>Bacillati</taxon>
        <taxon>Bacillota</taxon>
        <taxon>Clostridia</taxon>
        <taxon>Lachnospirales</taxon>
        <taxon>Lachnospiraceae</taxon>
        <taxon>Lacrimispora</taxon>
    </lineage>
</organism>
<dbReference type="AlphaFoldDB" id="A0A2S6HNF8"/>
<evidence type="ECO:0000313" key="10">
    <source>
        <dbReference type="Proteomes" id="UP000237749"/>
    </source>
</evidence>
<dbReference type="Gene3D" id="3.90.480.10">
    <property type="entry name" value="Sulfite Reductase Hemoprotein,Domain 2"/>
    <property type="match status" value="1"/>
</dbReference>
<keyword evidence="6" id="KW-0411">Iron-sulfur</keyword>
<proteinExistence type="predicted"/>
<keyword evidence="10" id="KW-1185">Reference proteome</keyword>
<keyword evidence="4" id="KW-0560">Oxidoreductase</keyword>
<dbReference type="GO" id="GO:0020037">
    <property type="term" value="F:heme binding"/>
    <property type="evidence" value="ECO:0007669"/>
    <property type="project" value="InterPro"/>
</dbReference>
<dbReference type="GO" id="GO:0046872">
    <property type="term" value="F:metal ion binding"/>
    <property type="evidence" value="ECO:0007669"/>
    <property type="project" value="UniProtKB-KW"/>
</dbReference>
<dbReference type="EMBL" id="PTJA01000012">
    <property type="protein sequence ID" value="PPK78989.1"/>
    <property type="molecule type" value="Genomic_DNA"/>
</dbReference>
<evidence type="ECO:0000256" key="6">
    <source>
        <dbReference type="ARBA" id="ARBA00023014"/>
    </source>
</evidence>
<dbReference type="SUPFAM" id="SSF55124">
    <property type="entry name" value="Nitrite/Sulfite reductase N-terminal domain-like"/>
    <property type="match status" value="2"/>
</dbReference>
<dbReference type="InterPro" id="IPR045854">
    <property type="entry name" value="NO2/SO3_Rdtase_4Fe4S_sf"/>
</dbReference>
<dbReference type="InterPro" id="IPR006067">
    <property type="entry name" value="NO2/SO3_Rdtase_4Fe4S_dom"/>
</dbReference>
<name>A0A2S6HNF8_9FIRM</name>
<dbReference type="PANTHER" id="PTHR32439">
    <property type="entry name" value="FERREDOXIN--NITRITE REDUCTASE, CHLOROPLASTIC"/>
    <property type="match status" value="1"/>
</dbReference>
<comment type="caution">
    <text evidence="9">The sequence shown here is derived from an EMBL/GenBank/DDBJ whole genome shotgun (WGS) entry which is preliminary data.</text>
</comment>
<sequence length="521" mass="58346">MKEYNEKLKEEIGEFREAGHKFVNKEITSAEFKGKSGGMGVYAQRGGKAFMIRLRIPCGILSFSHLKLIHKFAVQFGLERIHLTTRQAIQLHDLDIDSVCDIMETAIDHGLYTRGGGGNYPRNVALSPLSGVDKTEAFDPTPYAQQVNRYVMERIMEYHLPRKLKIAFSNNEADTANCTINDLGFMAVMDQGTPSFKMYLAGGLGNNPAVALPYDELIPPNQVLYHVEAVTRIFAAEGDYENKGKARLRYIPKRMGEEAFMDCYKKHLAQVKESMDLTINVEAAGICKTEVKVQSADIHADSSNLIPQKQAGFYTAVIHPQCGQLPVKALEEIISFLMDKQQDIRLSMTESMYIRNLSREEGEDLLARMREINQVTGIGMSVSCVGVPTCQIGVLESQTLLKEINRALMENNINTDYLPSVSISGCFNSCSRHQVSEIGFAGCKKRISDAPAEAFELHVGGAVEKDKTRMGNCMGALRKEDIPDFMVKLSQVLDTKGMYFMDYLKEYQKEFEDLTKPFLIS</sequence>
<keyword evidence="5" id="KW-0408">Iron</keyword>
<feature type="domain" description="Nitrite/sulphite reductase 4Fe-4S" evidence="7">
    <location>
        <begin position="118"/>
        <end position="270"/>
    </location>
</feature>
<dbReference type="PROSITE" id="PS00365">
    <property type="entry name" value="NIR_SIR"/>
    <property type="match status" value="1"/>
</dbReference>
<dbReference type="InterPro" id="IPR036136">
    <property type="entry name" value="Nit/Sulf_reduc_fer-like_dom_sf"/>
</dbReference>
<evidence type="ECO:0000256" key="1">
    <source>
        <dbReference type="ARBA" id="ARBA00022485"/>
    </source>
</evidence>
<dbReference type="PRINTS" id="PR00397">
    <property type="entry name" value="SIROHAEM"/>
</dbReference>
<evidence type="ECO:0000256" key="2">
    <source>
        <dbReference type="ARBA" id="ARBA00022617"/>
    </source>
</evidence>
<dbReference type="SUPFAM" id="SSF56014">
    <property type="entry name" value="Nitrite and sulphite reductase 4Fe-4S domain-like"/>
    <property type="match status" value="2"/>
</dbReference>
<dbReference type="PANTHER" id="PTHR32439:SF9">
    <property type="entry name" value="BLR3264 PROTEIN"/>
    <property type="match status" value="1"/>
</dbReference>
<feature type="domain" description="Nitrite/sulphite reductase 4Fe-4S" evidence="7">
    <location>
        <begin position="382"/>
        <end position="492"/>
    </location>
</feature>
<dbReference type="Pfam" id="PF01077">
    <property type="entry name" value="NIR_SIR"/>
    <property type="match status" value="2"/>
</dbReference>
<accession>A0A2S6HNF8</accession>
<evidence type="ECO:0000256" key="4">
    <source>
        <dbReference type="ARBA" id="ARBA00023002"/>
    </source>
</evidence>
<dbReference type="GO" id="GO:0016491">
    <property type="term" value="F:oxidoreductase activity"/>
    <property type="evidence" value="ECO:0007669"/>
    <property type="project" value="UniProtKB-KW"/>
</dbReference>
<evidence type="ECO:0000256" key="5">
    <source>
        <dbReference type="ARBA" id="ARBA00023004"/>
    </source>
</evidence>
<protein>
    <submittedName>
        <fullName evidence="9">Ferredoxin-nitrite reductase</fullName>
    </submittedName>
</protein>
<dbReference type="RefSeq" id="WP_104438680.1">
    <property type="nucleotide sequence ID" value="NZ_PTJA01000012.1"/>
</dbReference>
<dbReference type="Pfam" id="PF03460">
    <property type="entry name" value="NIR_SIR_ferr"/>
    <property type="match status" value="1"/>
</dbReference>
<dbReference type="Gene3D" id="3.30.413.10">
    <property type="entry name" value="Sulfite Reductase Hemoprotein, domain 1"/>
    <property type="match status" value="2"/>
</dbReference>
<keyword evidence="2" id="KW-0349">Heme</keyword>
<keyword evidence="1" id="KW-0004">4Fe-4S</keyword>
<gene>
    <name evidence="9" type="ORF">BXY41_112149</name>
</gene>
<keyword evidence="3" id="KW-0479">Metal-binding</keyword>
<dbReference type="Proteomes" id="UP000237749">
    <property type="component" value="Unassembled WGS sequence"/>
</dbReference>
<reference evidence="9 10" key="1">
    <citation type="submission" date="2018-02" db="EMBL/GenBank/DDBJ databases">
        <title>Genomic Encyclopedia of Archaeal and Bacterial Type Strains, Phase II (KMG-II): from individual species to whole genera.</title>
        <authorList>
            <person name="Goeker M."/>
        </authorList>
    </citation>
    <scope>NUCLEOTIDE SEQUENCE [LARGE SCALE GENOMIC DNA]</scope>
    <source>
        <strain evidence="9 10">DSM 3808</strain>
    </source>
</reference>
<dbReference type="GO" id="GO:0051539">
    <property type="term" value="F:4 iron, 4 sulfur cluster binding"/>
    <property type="evidence" value="ECO:0007669"/>
    <property type="project" value="UniProtKB-KW"/>
</dbReference>
<dbReference type="InterPro" id="IPR051329">
    <property type="entry name" value="NIR_SIR_4Fe-4S"/>
</dbReference>
<dbReference type="InterPro" id="IPR005117">
    <property type="entry name" value="NiRdtase/SiRdtase_haem-b_fer"/>
</dbReference>
<dbReference type="InterPro" id="IPR006066">
    <property type="entry name" value="NO2/SO3_Rdtase_FeS/sirohaem_BS"/>
</dbReference>
<evidence type="ECO:0000259" key="8">
    <source>
        <dbReference type="Pfam" id="PF03460"/>
    </source>
</evidence>
<evidence type="ECO:0000259" key="7">
    <source>
        <dbReference type="Pfam" id="PF01077"/>
    </source>
</evidence>
<evidence type="ECO:0000256" key="3">
    <source>
        <dbReference type="ARBA" id="ARBA00022723"/>
    </source>
</evidence>
<dbReference type="OrthoDB" id="9803707at2"/>
<evidence type="ECO:0000313" key="9">
    <source>
        <dbReference type="EMBL" id="PPK78989.1"/>
    </source>
</evidence>
<feature type="domain" description="Nitrite/Sulfite reductase ferredoxin-like" evidence="8">
    <location>
        <begin position="42"/>
        <end position="104"/>
    </location>
</feature>